<keyword evidence="1" id="KW-1133">Transmembrane helix</keyword>
<name>A0A0L8V3P6_9BACT</name>
<comment type="caution">
    <text evidence="2">The sequence shown here is derived from an EMBL/GenBank/DDBJ whole genome shotgun (WGS) entry which is preliminary data.</text>
</comment>
<gene>
    <name evidence="2" type="ORF">NC99_43460</name>
</gene>
<reference evidence="3" key="1">
    <citation type="submission" date="2015-07" db="EMBL/GenBank/DDBJ databases">
        <title>Genome sequencing of Sunxiuqinia dokdonensis strain SK.</title>
        <authorList>
            <person name="Ahn S."/>
            <person name="Kim B.-C."/>
        </authorList>
    </citation>
    <scope>NUCLEOTIDE SEQUENCE [LARGE SCALE GENOMIC DNA]</scope>
    <source>
        <strain evidence="3">SK</strain>
    </source>
</reference>
<protein>
    <submittedName>
        <fullName evidence="2">Uncharacterized protein</fullName>
    </submittedName>
</protein>
<evidence type="ECO:0000256" key="1">
    <source>
        <dbReference type="SAM" id="Phobius"/>
    </source>
</evidence>
<organism evidence="2 3">
    <name type="scientific">Sunxiuqinia dokdonensis</name>
    <dbReference type="NCBI Taxonomy" id="1409788"/>
    <lineage>
        <taxon>Bacteria</taxon>
        <taxon>Pseudomonadati</taxon>
        <taxon>Bacteroidota</taxon>
        <taxon>Bacteroidia</taxon>
        <taxon>Marinilabiliales</taxon>
        <taxon>Prolixibacteraceae</taxon>
        <taxon>Sunxiuqinia</taxon>
    </lineage>
</organism>
<dbReference type="RefSeq" id="WP_053188211.1">
    <property type="nucleotide sequence ID" value="NZ_LGIA01000209.1"/>
</dbReference>
<evidence type="ECO:0000313" key="3">
    <source>
        <dbReference type="Proteomes" id="UP000036958"/>
    </source>
</evidence>
<keyword evidence="3" id="KW-1185">Reference proteome</keyword>
<keyword evidence="1" id="KW-0812">Transmembrane</keyword>
<dbReference type="Proteomes" id="UP000036958">
    <property type="component" value="Unassembled WGS sequence"/>
</dbReference>
<feature type="transmembrane region" description="Helical" evidence="1">
    <location>
        <begin position="6"/>
        <end position="28"/>
    </location>
</feature>
<evidence type="ECO:0000313" key="2">
    <source>
        <dbReference type="EMBL" id="KOH42837.1"/>
    </source>
</evidence>
<dbReference type="OrthoDB" id="583767at2"/>
<proteinExistence type="predicted"/>
<keyword evidence="1" id="KW-0472">Membrane</keyword>
<sequence length="274" mass="32105">MNIEVILITTIVSVLAGILAIGNNIFHLRDRFVNWRKKRKRRNRDKIGNKKNYIENHPSFEFSLGYVSNSPLGTCTLSISFLNLSFETKFIEPITYEFEFLSNKKQREPNIFFSNSEVWPKRLEHGQRFAFSLDFQNTLSNNLFRYWKKGVQVYAVCHSSTGDYLRSDAIGYDELVKHLVPLKKEYSDLAKKLAITRGGSLRDIEASLWQLQLFDRITVHVVRQLQENNIPSLAYLNMEYGLVLKNFSWTQIYTDLENKKIAPIHLINYLEHFV</sequence>
<accession>A0A0L8V3P6</accession>
<dbReference type="EMBL" id="LGIA01000209">
    <property type="protein sequence ID" value="KOH42837.1"/>
    <property type="molecule type" value="Genomic_DNA"/>
</dbReference>
<dbReference type="AlphaFoldDB" id="A0A0L8V3P6"/>